<name>A0A6C0D0W1_9ZZZZ</name>
<dbReference type="SUPFAM" id="SSF53697">
    <property type="entry name" value="SIS domain"/>
    <property type="match status" value="1"/>
</dbReference>
<dbReference type="FunFam" id="3.40.50.10490:FF:000036">
    <property type="entry name" value="Glutamine-fructose-6-phosphate transaminase (Isomerizing), variant"/>
    <property type="match status" value="1"/>
</dbReference>
<evidence type="ECO:0000256" key="4">
    <source>
        <dbReference type="ARBA" id="ARBA00022576"/>
    </source>
</evidence>
<dbReference type="InterPro" id="IPR017932">
    <property type="entry name" value="GATase_2_dom"/>
</dbReference>
<evidence type="ECO:0000256" key="2">
    <source>
        <dbReference type="ARBA" id="ARBA00012916"/>
    </source>
</evidence>
<dbReference type="PROSITE" id="PS51278">
    <property type="entry name" value="GATASE_TYPE_2"/>
    <property type="match status" value="1"/>
</dbReference>
<keyword evidence="7" id="KW-0315">Glutamine amidotransferase</keyword>
<feature type="domain" description="SIS" evidence="9">
    <location>
        <begin position="432"/>
        <end position="573"/>
    </location>
</feature>
<dbReference type="GO" id="GO:0004360">
    <property type="term" value="F:glutamine-fructose-6-phosphate transaminase (isomerizing) activity"/>
    <property type="evidence" value="ECO:0007669"/>
    <property type="project" value="UniProtKB-EC"/>
</dbReference>
<dbReference type="AlphaFoldDB" id="A0A6C0D0W1"/>
<dbReference type="InterPro" id="IPR035490">
    <property type="entry name" value="GlmS/FrlB_SIS"/>
</dbReference>
<dbReference type="Gene3D" id="3.40.50.10490">
    <property type="entry name" value="Glucose-6-phosphate isomerase like protein, domain 1"/>
    <property type="match status" value="2"/>
</dbReference>
<dbReference type="NCBIfam" id="NF001484">
    <property type="entry name" value="PRK00331.1"/>
    <property type="match status" value="1"/>
</dbReference>
<dbReference type="GO" id="GO:0006487">
    <property type="term" value="P:protein N-linked glycosylation"/>
    <property type="evidence" value="ECO:0007669"/>
    <property type="project" value="TreeGrafter"/>
</dbReference>
<dbReference type="Pfam" id="PF13522">
    <property type="entry name" value="GATase_6"/>
    <property type="match status" value="1"/>
</dbReference>
<dbReference type="GO" id="GO:0006002">
    <property type="term" value="P:fructose 6-phosphate metabolic process"/>
    <property type="evidence" value="ECO:0007669"/>
    <property type="project" value="TreeGrafter"/>
</dbReference>
<dbReference type="Pfam" id="PF01380">
    <property type="entry name" value="SIS"/>
    <property type="match status" value="2"/>
</dbReference>
<evidence type="ECO:0000259" key="9">
    <source>
        <dbReference type="PROSITE" id="PS51464"/>
    </source>
</evidence>
<organism evidence="10">
    <name type="scientific">viral metagenome</name>
    <dbReference type="NCBI Taxonomy" id="1070528"/>
    <lineage>
        <taxon>unclassified sequences</taxon>
        <taxon>metagenomes</taxon>
        <taxon>organismal metagenomes</taxon>
    </lineage>
</organism>
<dbReference type="Gene3D" id="3.60.20.10">
    <property type="entry name" value="Glutamine Phosphoribosylpyrophosphate, subunit 1, domain 1"/>
    <property type="match status" value="1"/>
</dbReference>
<sequence length="583" mass="64558">MTVLVLLQYHQKKNIITTKFASIESTSDSIEILRANSHYHNGHTVGIGHTRWATHGGKTDENAHPHNDMHNRVTVVHNGTIDNYKELKNRLVNAGVIFRSTTDTEIIAQMIGLYLHNGMPLIEAIKKTLSCLEGTWGLAILCTDYPDQIIACRNGSPICIGFGDNEMFIASETAAFTRYTRDYISLKDKEICIIKAGGSDIDISRLQKTEAEQIELTPDPYPHWTIKEILEQPKSLERTLNYGGRIMTNNQVKLGGLDSRRESLLTIKNIILTGCGTSYYAGLYGSLMMKYLRCFNTVEVVDASEFNRDNLAHENAGVLALSQSGETKDVYKALVISEELAVPRFSVVNTVGSLIARTTGCGVYLNAGRENTVASTKAFTSQVAALALISLWFAQLHETQPERYKQLLEAVHRLPNYANIVLQQTRGKCREIANQLHKSQHCFVLGKGWAEPIAREGALKIKEITYLHAEGYPGGALKHGPFALIDETEHTPIIMIIPDDQHAKLMVTAAEEVRARGAYTIIITDNPHLVSHVANQIVEIPANGPLTALLAIIPMQIIAYELALIRGINPDKPRHLAKAVTVD</sequence>
<comment type="catalytic activity">
    <reaction evidence="1">
        <text>D-fructose 6-phosphate + L-glutamine = D-glucosamine 6-phosphate + L-glutamate</text>
        <dbReference type="Rhea" id="RHEA:13237"/>
        <dbReference type="ChEBI" id="CHEBI:29985"/>
        <dbReference type="ChEBI" id="CHEBI:58359"/>
        <dbReference type="ChEBI" id="CHEBI:58725"/>
        <dbReference type="ChEBI" id="CHEBI:61527"/>
        <dbReference type="EC" id="2.6.1.16"/>
    </reaction>
</comment>
<dbReference type="InterPro" id="IPR029055">
    <property type="entry name" value="Ntn_hydrolases_N"/>
</dbReference>
<dbReference type="PROSITE" id="PS51464">
    <property type="entry name" value="SIS"/>
    <property type="match status" value="2"/>
</dbReference>
<dbReference type="CDD" id="cd05008">
    <property type="entry name" value="SIS_GlmS_GlmD_1"/>
    <property type="match status" value="1"/>
</dbReference>
<evidence type="ECO:0000256" key="5">
    <source>
        <dbReference type="ARBA" id="ARBA00022679"/>
    </source>
</evidence>
<evidence type="ECO:0000256" key="3">
    <source>
        <dbReference type="ARBA" id="ARBA00022490"/>
    </source>
</evidence>
<accession>A0A6C0D0W1</accession>
<feature type="domain" description="SIS" evidence="9">
    <location>
        <begin position="260"/>
        <end position="399"/>
    </location>
</feature>
<keyword evidence="6" id="KW-0677">Repeat</keyword>
<evidence type="ECO:0000256" key="6">
    <source>
        <dbReference type="ARBA" id="ARBA00022737"/>
    </source>
</evidence>
<feature type="domain" description="Glutamine amidotransferase type-2" evidence="8">
    <location>
        <begin position="1"/>
        <end position="197"/>
    </location>
</feature>
<dbReference type="CDD" id="cd05009">
    <property type="entry name" value="SIS_GlmS_GlmD_2"/>
    <property type="match status" value="1"/>
</dbReference>
<dbReference type="NCBIfam" id="TIGR01135">
    <property type="entry name" value="glmS"/>
    <property type="match status" value="1"/>
</dbReference>
<evidence type="ECO:0000259" key="8">
    <source>
        <dbReference type="PROSITE" id="PS51278"/>
    </source>
</evidence>
<evidence type="ECO:0000256" key="7">
    <source>
        <dbReference type="ARBA" id="ARBA00022962"/>
    </source>
</evidence>
<dbReference type="EMBL" id="MN739512">
    <property type="protein sequence ID" value="QHT09539.1"/>
    <property type="molecule type" value="Genomic_DNA"/>
</dbReference>
<protein>
    <recommendedName>
        <fullName evidence="2">glutamine--fructose-6-phosphate transaminase (isomerizing)</fullName>
        <ecNumber evidence="2">2.6.1.16</ecNumber>
    </recommendedName>
</protein>
<keyword evidence="4" id="KW-0032">Aminotransferase</keyword>
<evidence type="ECO:0000256" key="1">
    <source>
        <dbReference type="ARBA" id="ARBA00001031"/>
    </source>
</evidence>
<dbReference type="InterPro" id="IPR001347">
    <property type="entry name" value="SIS_dom"/>
</dbReference>
<dbReference type="FunFam" id="3.40.50.10490:FF:000022">
    <property type="entry name" value="Glutamine--fructose-6-phosphate aminotransferase [isomerizing]"/>
    <property type="match status" value="1"/>
</dbReference>
<keyword evidence="3" id="KW-0963">Cytoplasm</keyword>
<keyword evidence="5" id="KW-0808">Transferase</keyword>
<dbReference type="PANTHER" id="PTHR10937">
    <property type="entry name" value="GLUCOSAMINE--FRUCTOSE-6-PHOSPHATE AMINOTRANSFERASE, ISOMERIZING"/>
    <property type="match status" value="1"/>
</dbReference>
<dbReference type="InterPro" id="IPR035466">
    <property type="entry name" value="GlmS/AgaS_SIS"/>
</dbReference>
<dbReference type="PANTHER" id="PTHR10937:SF0">
    <property type="entry name" value="GLUTAMINE--FRUCTOSE-6-PHOSPHATE TRANSAMINASE (ISOMERIZING)"/>
    <property type="match status" value="1"/>
</dbReference>
<proteinExistence type="predicted"/>
<dbReference type="SUPFAM" id="SSF56235">
    <property type="entry name" value="N-terminal nucleophile aminohydrolases (Ntn hydrolases)"/>
    <property type="match status" value="1"/>
</dbReference>
<reference evidence="10" key="1">
    <citation type="journal article" date="2020" name="Nature">
        <title>Giant virus diversity and host interactions through global metagenomics.</title>
        <authorList>
            <person name="Schulz F."/>
            <person name="Roux S."/>
            <person name="Paez-Espino D."/>
            <person name="Jungbluth S."/>
            <person name="Walsh D.A."/>
            <person name="Denef V.J."/>
            <person name="McMahon K.D."/>
            <person name="Konstantinidis K.T."/>
            <person name="Eloe-Fadrosh E.A."/>
            <person name="Kyrpides N.C."/>
            <person name="Woyke T."/>
        </authorList>
    </citation>
    <scope>NUCLEOTIDE SEQUENCE</scope>
    <source>
        <strain evidence="10">GVMAG-M-3300023174-102</strain>
    </source>
</reference>
<dbReference type="EC" id="2.6.1.16" evidence="2"/>
<dbReference type="InterPro" id="IPR005855">
    <property type="entry name" value="GFAT"/>
</dbReference>
<dbReference type="GO" id="GO:0006047">
    <property type="term" value="P:UDP-N-acetylglucosamine metabolic process"/>
    <property type="evidence" value="ECO:0007669"/>
    <property type="project" value="TreeGrafter"/>
</dbReference>
<dbReference type="GO" id="GO:0097367">
    <property type="term" value="F:carbohydrate derivative binding"/>
    <property type="evidence" value="ECO:0007669"/>
    <property type="project" value="InterPro"/>
</dbReference>
<dbReference type="InterPro" id="IPR046348">
    <property type="entry name" value="SIS_dom_sf"/>
</dbReference>
<evidence type="ECO:0000313" key="10">
    <source>
        <dbReference type="EMBL" id="QHT09539.1"/>
    </source>
</evidence>